<dbReference type="Proteomes" id="UP000612712">
    <property type="component" value="Unassembled WGS sequence"/>
</dbReference>
<feature type="compositionally biased region" description="Basic and acidic residues" evidence="4">
    <location>
        <begin position="234"/>
        <end position="248"/>
    </location>
</feature>
<dbReference type="RefSeq" id="WP_125196852.1">
    <property type="nucleotide sequence ID" value="NZ_CP047187.1"/>
</dbReference>
<dbReference type="InterPro" id="IPR001307">
    <property type="entry name" value="Thiosulphate_STrfase_CS"/>
</dbReference>
<dbReference type="PANTHER" id="PTHR43855">
    <property type="entry name" value="THIOSULFATE SULFURTRANSFERASE"/>
    <property type="match status" value="1"/>
</dbReference>
<evidence type="ECO:0000259" key="5">
    <source>
        <dbReference type="PROSITE" id="PS50206"/>
    </source>
</evidence>
<feature type="region of interest" description="Disordered" evidence="4">
    <location>
        <begin position="175"/>
        <end position="251"/>
    </location>
</feature>
<evidence type="ECO:0000256" key="2">
    <source>
        <dbReference type="ARBA" id="ARBA00047549"/>
    </source>
</evidence>
<feature type="domain" description="Rhodanese" evidence="5">
    <location>
        <begin position="263"/>
        <end position="347"/>
    </location>
</feature>
<keyword evidence="3 6" id="KW-0808">Transferase</keyword>
<dbReference type="CDD" id="cd01448">
    <property type="entry name" value="TST_Repeat_1"/>
    <property type="match status" value="1"/>
</dbReference>
<dbReference type="Gene3D" id="3.40.250.10">
    <property type="entry name" value="Rhodanese-like domain"/>
    <property type="match status" value="2"/>
</dbReference>
<dbReference type="InterPro" id="IPR001763">
    <property type="entry name" value="Rhodanese-like_dom"/>
</dbReference>
<gene>
    <name evidence="6" type="ORF">FHU32_000848</name>
</gene>
<dbReference type="PANTHER" id="PTHR43855:SF1">
    <property type="entry name" value="THIOSULFATE SULFURTRANSFERASE"/>
    <property type="match status" value="1"/>
</dbReference>
<sequence length="352" mass="37781">MGCDPDPSPQLQQYAHPEKLVTSSWLGARLGSPRLKVVESDEDSLLYDIGHIPTATRIDLRRDLNDPVQRDFIDGEAFARLMDSRGISRDDTVVVYGDRSNLWAAHTLWVLELFGHPDVRLLDGGRDAWMQEEKETSYVVPDLTTSGYPVVGRDDRTARVGVDEIRAALGTGAGAEAGAGAGAEAGAGAGGEGVDGDDDAARAATGTGLQLLDVRDPLSYSGQPAPADGPGGDGARDAGRDAGRDAARHPGHAAIRGTASRWGHIPGAVNVPVDVSTYPNSRFRTRADLEQAFAHLDPARPTVTYCHTGERSSHLWFVLHHLLGWPSVRSYDGSWVEWGNMVRVPIRVGTEP</sequence>
<dbReference type="SMART" id="SM00450">
    <property type="entry name" value="RHOD"/>
    <property type="match status" value="2"/>
</dbReference>
<evidence type="ECO:0000256" key="4">
    <source>
        <dbReference type="SAM" id="MobiDB-lite"/>
    </source>
</evidence>
<evidence type="ECO:0000313" key="7">
    <source>
        <dbReference type="Proteomes" id="UP000612712"/>
    </source>
</evidence>
<dbReference type="SUPFAM" id="SSF52821">
    <property type="entry name" value="Rhodanese/Cell cycle control phosphatase"/>
    <property type="match status" value="2"/>
</dbReference>
<dbReference type="AlphaFoldDB" id="A0A8I0CKK1"/>
<dbReference type="EMBL" id="JACHWT010000003">
    <property type="protein sequence ID" value="MBB3115632.1"/>
    <property type="molecule type" value="Genomic_DNA"/>
</dbReference>
<organism evidence="6 7">
    <name type="scientific">Corynebacterium bovis DSM 20582 = CIP 54.80</name>
    <dbReference type="NCBI Taxonomy" id="927655"/>
    <lineage>
        <taxon>Bacteria</taxon>
        <taxon>Bacillati</taxon>
        <taxon>Actinomycetota</taxon>
        <taxon>Actinomycetes</taxon>
        <taxon>Mycobacteriales</taxon>
        <taxon>Corynebacteriaceae</taxon>
        <taxon>Corynebacterium</taxon>
    </lineage>
</organism>
<evidence type="ECO:0000256" key="3">
    <source>
        <dbReference type="RuleBase" id="RU000507"/>
    </source>
</evidence>
<protein>
    <recommendedName>
        <fullName evidence="3">Sulfurtransferase</fullName>
    </recommendedName>
</protein>
<evidence type="ECO:0000256" key="1">
    <source>
        <dbReference type="ARBA" id="ARBA00022737"/>
    </source>
</evidence>
<comment type="caution">
    <text evidence="6">The sequence shown here is derived from an EMBL/GenBank/DDBJ whole genome shotgun (WGS) entry which is preliminary data.</text>
</comment>
<name>A0A8I0CKK1_9CORY</name>
<comment type="catalytic activity">
    <reaction evidence="2">
        <text>thiosulfate + hydrogen cyanide = thiocyanate + sulfite + 2 H(+)</text>
        <dbReference type="Rhea" id="RHEA:16881"/>
        <dbReference type="ChEBI" id="CHEBI:15378"/>
        <dbReference type="ChEBI" id="CHEBI:17359"/>
        <dbReference type="ChEBI" id="CHEBI:18022"/>
        <dbReference type="ChEBI" id="CHEBI:18407"/>
        <dbReference type="ChEBI" id="CHEBI:33542"/>
        <dbReference type="EC" id="2.8.1.1"/>
    </reaction>
</comment>
<feature type="domain" description="Rhodanese" evidence="5">
    <location>
        <begin position="31"/>
        <end position="138"/>
    </location>
</feature>
<dbReference type="PROSITE" id="PS50206">
    <property type="entry name" value="RHODANESE_3"/>
    <property type="match status" value="2"/>
</dbReference>
<dbReference type="InterPro" id="IPR051126">
    <property type="entry name" value="Thiosulfate_sulfurtransferase"/>
</dbReference>
<keyword evidence="6" id="KW-0670">Pyruvate</keyword>
<dbReference type="PROSITE" id="PS00683">
    <property type="entry name" value="RHODANESE_2"/>
    <property type="match status" value="1"/>
</dbReference>
<feature type="compositionally biased region" description="Gly residues" evidence="4">
    <location>
        <begin position="175"/>
        <end position="193"/>
    </location>
</feature>
<reference evidence="6" key="1">
    <citation type="submission" date="2020-08" db="EMBL/GenBank/DDBJ databases">
        <title>Sequencing the genomes of 1000 actinobacteria strains.</title>
        <authorList>
            <person name="Klenk H.-P."/>
        </authorList>
    </citation>
    <scope>NUCLEOTIDE SEQUENCE</scope>
    <source>
        <strain evidence="6">DSM 20582</strain>
    </source>
</reference>
<dbReference type="GO" id="GO:0004792">
    <property type="term" value="F:thiosulfate-cyanide sulfurtransferase activity"/>
    <property type="evidence" value="ECO:0007669"/>
    <property type="project" value="UniProtKB-EC"/>
</dbReference>
<accession>A0A8I0CKK1</accession>
<proteinExistence type="predicted"/>
<dbReference type="Pfam" id="PF00581">
    <property type="entry name" value="Rhodanese"/>
    <property type="match status" value="2"/>
</dbReference>
<dbReference type="InterPro" id="IPR036873">
    <property type="entry name" value="Rhodanese-like_dom_sf"/>
</dbReference>
<keyword evidence="1" id="KW-0677">Repeat</keyword>
<evidence type="ECO:0000313" key="6">
    <source>
        <dbReference type="EMBL" id="MBB3115632.1"/>
    </source>
</evidence>
<dbReference type="GeneID" id="71769615"/>